<proteinExistence type="predicted"/>
<organism evidence="3 4">
    <name type="scientific">Gymnopilus junonius</name>
    <name type="common">Spectacular rustgill mushroom</name>
    <name type="synonym">Gymnopilus spectabilis subsp. junonius</name>
    <dbReference type="NCBI Taxonomy" id="109634"/>
    <lineage>
        <taxon>Eukaryota</taxon>
        <taxon>Fungi</taxon>
        <taxon>Dikarya</taxon>
        <taxon>Basidiomycota</taxon>
        <taxon>Agaricomycotina</taxon>
        <taxon>Agaricomycetes</taxon>
        <taxon>Agaricomycetidae</taxon>
        <taxon>Agaricales</taxon>
        <taxon>Agaricineae</taxon>
        <taxon>Hymenogastraceae</taxon>
        <taxon>Gymnopilus</taxon>
    </lineage>
</organism>
<feature type="non-terminal residue" evidence="3">
    <location>
        <position position="1"/>
    </location>
</feature>
<evidence type="ECO:0000256" key="1">
    <source>
        <dbReference type="SAM" id="MobiDB-lite"/>
    </source>
</evidence>
<reference evidence="3" key="1">
    <citation type="submission" date="2020-11" db="EMBL/GenBank/DDBJ databases">
        <authorList>
            <consortium name="DOE Joint Genome Institute"/>
            <person name="Ahrendt S."/>
            <person name="Riley R."/>
            <person name="Andreopoulos W."/>
            <person name="LaButti K."/>
            <person name="Pangilinan J."/>
            <person name="Ruiz-duenas F.J."/>
            <person name="Barrasa J.M."/>
            <person name="Sanchez-Garcia M."/>
            <person name="Camarero S."/>
            <person name="Miyauchi S."/>
            <person name="Serrano A."/>
            <person name="Linde D."/>
            <person name="Babiker R."/>
            <person name="Drula E."/>
            <person name="Ayuso-Fernandez I."/>
            <person name="Pacheco R."/>
            <person name="Padilla G."/>
            <person name="Ferreira P."/>
            <person name="Barriuso J."/>
            <person name="Kellner H."/>
            <person name="Castanera R."/>
            <person name="Alfaro M."/>
            <person name="Ramirez L."/>
            <person name="Pisabarro A.G."/>
            <person name="Kuo A."/>
            <person name="Tritt A."/>
            <person name="Lipzen A."/>
            <person name="He G."/>
            <person name="Yan M."/>
            <person name="Ng V."/>
            <person name="Cullen D."/>
            <person name="Martin F."/>
            <person name="Rosso M.-N."/>
            <person name="Henrissat B."/>
            <person name="Hibbett D."/>
            <person name="Martinez A.T."/>
            <person name="Grigoriev I.V."/>
        </authorList>
    </citation>
    <scope>NUCLEOTIDE SEQUENCE</scope>
    <source>
        <strain evidence="3">AH 44721</strain>
    </source>
</reference>
<feature type="compositionally biased region" description="Polar residues" evidence="1">
    <location>
        <begin position="53"/>
        <end position="69"/>
    </location>
</feature>
<feature type="chain" id="PRO_5040233126" evidence="2">
    <location>
        <begin position="25"/>
        <end position="94"/>
    </location>
</feature>
<keyword evidence="2" id="KW-0732">Signal</keyword>
<name>A0A9P5N890_GYMJU</name>
<protein>
    <submittedName>
        <fullName evidence="3">Uncharacterized protein</fullName>
    </submittedName>
</protein>
<evidence type="ECO:0000313" key="4">
    <source>
        <dbReference type="Proteomes" id="UP000724874"/>
    </source>
</evidence>
<gene>
    <name evidence="3" type="ORF">CPB84DRAFT_1797824</name>
</gene>
<evidence type="ECO:0000256" key="2">
    <source>
        <dbReference type="SAM" id="SignalP"/>
    </source>
</evidence>
<sequence>KPMMPKLVTVAFAELLALYKLGLASRSLIRSRTVWPPAPTESETHSHLPPPRGQTSSKPFVSQRMESTSSPRMHLLGLLTPKLEPILNHLFYSP</sequence>
<dbReference type="AlphaFoldDB" id="A0A9P5N890"/>
<keyword evidence="4" id="KW-1185">Reference proteome</keyword>
<accession>A0A9P5N890</accession>
<evidence type="ECO:0000313" key="3">
    <source>
        <dbReference type="EMBL" id="KAF8874211.1"/>
    </source>
</evidence>
<feature type="region of interest" description="Disordered" evidence="1">
    <location>
        <begin position="35"/>
        <end position="69"/>
    </location>
</feature>
<comment type="caution">
    <text evidence="3">The sequence shown here is derived from an EMBL/GenBank/DDBJ whole genome shotgun (WGS) entry which is preliminary data.</text>
</comment>
<feature type="signal peptide" evidence="2">
    <location>
        <begin position="1"/>
        <end position="24"/>
    </location>
</feature>
<dbReference type="EMBL" id="JADNYJ010000219">
    <property type="protein sequence ID" value="KAF8874211.1"/>
    <property type="molecule type" value="Genomic_DNA"/>
</dbReference>
<dbReference type="Proteomes" id="UP000724874">
    <property type="component" value="Unassembled WGS sequence"/>
</dbReference>